<evidence type="ECO:0000256" key="2">
    <source>
        <dbReference type="ARBA" id="ARBA00001946"/>
    </source>
</evidence>
<dbReference type="RefSeq" id="WP_252113258.1">
    <property type="nucleotide sequence ID" value="NZ_JAMSHT010000001.1"/>
</dbReference>
<evidence type="ECO:0000256" key="6">
    <source>
        <dbReference type="ARBA" id="ARBA00032162"/>
    </source>
</evidence>
<comment type="caution">
    <text evidence="9">The sequence shown here is derived from an EMBL/GenBank/DDBJ whole genome shotgun (WGS) entry which is preliminary data.</text>
</comment>
<comment type="similarity">
    <text evidence="3">Belongs to the Nudix hydrolase family. NudK subfamily.</text>
</comment>
<evidence type="ECO:0000256" key="5">
    <source>
        <dbReference type="ARBA" id="ARBA00022801"/>
    </source>
</evidence>
<dbReference type="InterPro" id="IPR015797">
    <property type="entry name" value="NUDIX_hydrolase-like_dom_sf"/>
</dbReference>
<gene>
    <name evidence="9" type="ORF">NDO55_05670</name>
</gene>
<dbReference type="PANTHER" id="PTHR11839:SF18">
    <property type="entry name" value="NUDIX HYDROLASE DOMAIN-CONTAINING PROTEIN"/>
    <property type="match status" value="1"/>
</dbReference>
<dbReference type="Proteomes" id="UP001155128">
    <property type="component" value="Unassembled WGS sequence"/>
</dbReference>
<comment type="cofactor">
    <cofactor evidence="2">
        <name>Mg(2+)</name>
        <dbReference type="ChEBI" id="CHEBI:18420"/>
    </cofactor>
</comment>
<dbReference type="GO" id="GO:0016787">
    <property type="term" value="F:hydrolase activity"/>
    <property type="evidence" value="ECO:0007669"/>
    <property type="project" value="UniProtKB-KW"/>
</dbReference>
<dbReference type="Gene3D" id="3.90.79.10">
    <property type="entry name" value="Nucleoside Triphosphate Pyrophosphohydrolase"/>
    <property type="match status" value="1"/>
</dbReference>
<dbReference type="Pfam" id="PF00293">
    <property type="entry name" value="NUDIX"/>
    <property type="match status" value="1"/>
</dbReference>
<keyword evidence="5 9" id="KW-0378">Hydrolase</keyword>
<proteinExistence type="inferred from homology"/>
<reference evidence="9" key="1">
    <citation type="submission" date="2022-06" db="EMBL/GenBank/DDBJ databases">
        <title>Sphingomicrobium sedimins sp. nov., a marine bacterium isolated from tidal flat.</title>
        <authorList>
            <person name="Kim C.-H."/>
            <person name="Yoo Y."/>
            <person name="Kim J.-J."/>
        </authorList>
    </citation>
    <scope>NUCLEOTIDE SEQUENCE</scope>
    <source>
        <strain evidence="9">GRR-S6-50</strain>
    </source>
</reference>
<evidence type="ECO:0000256" key="4">
    <source>
        <dbReference type="ARBA" id="ARBA00016377"/>
    </source>
</evidence>
<sequence length="174" mass="18813">MSADMSPKGEIKYQGKFITAVKSGTWEFVRRARGIRAVVIEAIVDDCLLMVEQHRIPIGKSCLELPAGLVGDDEGGADDDFEKAAFRELEEETGYRPGRIEVIGEFYSSPGLVAESFTAVRALDCVKVGEGGGVEGENIIVHKIPLADVPDFVARRRAAGAAVDVRLMAYLSGR</sequence>
<dbReference type="EMBL" id="JAMSHT010000001">
    <property type="protein sequence ID" value="MCM8557307.1"/>
    <property type="molecule type" value="Genomic_DNA"/>
</dbReference>
<protein>
    <recommendedName>
        <fullName evidence="4">GDP-mannose pyrophosphatase</fullName>
    </recommendedName>
    <alternativeName>
        <fullName evidence="6">GDP-mannose hydrolase</fullName>
    </alternativeName>
    <alternativeName>
        <fullName evidence="7">GDPMK</fullName>
    </alternativeName>
</protein>
<dbReference type="GO" id="GO:0006753">
    <property type="term" value="P:nucleoside phosphate metabolic process"/>
    <property type="evidence" value="ECO:0007669"/>
    <property type="project" value="TreeGrafter"/>
</dbReference>
<dbReference type="PANTHER" id="PTHR11839">
    <property type="entry name" value="UDP/ADP-SUGAR PYROPHOSPHATASE"/>
    <property type="match status" value="1"/>
</dbReference>
<evidence type="ECO:0000313" key="9">
    <source>
        <dbReference type="EMBL" id="MCM8557307.1"/>
    </source>
</evidence>
<feature type="domain" description="Nudix hydrolase" evidence="8">
    <location>
        <begin position="33"/>
        <end position="169"/>
    </location>
</feature>
<name>A0A9X2J4K2_9SPHN</name>
<dbReference type="InterPro" id="IPR000086">
    <property type="entry name" value="NUDIX_hydrolase_dom"/>
</dbReference>
<dbReference type="GO" id="GO:0019693">
    <property type="term" value="P:ribose phosphate metabolic process"/>
    <property type="evidence" value="ECO:0007669"/>
    <property type="project" value="TreeGrafter"/>
</dbReference>
<evidence type="ECO:0000259" key="8">
    <source>
        <dbReference type="PROSITE" id="PS51462"/>
    </source>
</evidence>
<dbReference type="AlphaFoldDB" id="A0A9X2J4K2"/>
<evidence type="ECO:0000256" key="3">
    <source>
        <dbReference type="ARBA" id="ARBA00007275"/>
    </source>
</evidence>
<dbReference type="SUPFAM" id="SSF55811">
    <property type="entry name" value="Nudix"/>
    <property type="match status" value="1"/>
</dbReference>
<evidence type="ECO:0000256" key="1">
    <source>
        <dbReference type="ARBA" id="ARBA00000847"/>
    </source>
</evidence>
<accession>A0A9X2J4K2</accession>
<comment type="catalytic activity">
    <reaction evidence="1">
        <text>GDP-alpha-D-mannose + H2O = alpha-D-mannose 1-phosphate + GMP + 2 H(+)</text>
        <dbReference type="Rhea" id="RHEA:27978"/>
        <dbReference type="ChEBI" id="CHEBI:15377"/>
        <dbReference type="ChEBI" id="CHEBI:15378"/>
        <dbReference type="ChEBI" id="CHEBI:57527"/>
        <dbReference type="ChEBI" id="CHEBI:58115"/>
        <dbReference type="ChEBI" id="CHEBI:58409"/>
    </reaction>
</comment>
<keyword evidence="10" id="KW-1185">Reference proteome</keyword>
<evidence type="ECO:0000313" key="10">
    <source>
        <dbReference type="Proteomes" id="UP001155128"/>
    </source>
</evidence>
<organism evidence="9 10">
    <name type="scientific">Sphingomicrobium sediminis</name>
    <dbReference type="NCBI Taxonomy" id="2950949"/>
    <lineage>
        <taxon>Bacteria</taxon>
        <taxon>Pseudomonadati</taxon>
        <taxon>Pseudomonadota</taxon>
        <taxon>Alphaproteobacteria</taxon>
        <taxon>Sphingomonadales</taxon>
        <taxon>Sphingomonadaceae</taxon>
        <taxon>Sphingomicrobium</taxon>
    </lineage>
</organism>
<evidence type="ECO:0000256" key="7">
    <source>
        <dbReference type="ARBA" id="ARBA00032272"/>
    </source>
</evidence>
<dbReference type="CDD" id="cd03424">
    <property type="entry name" value="NUDIX_ADPRase_Nudt5_UGPPase_Nudt14"/>
    <property type="match status" value="1"/>
</dbReference>
<dbReference type="PROSITE" id="PS51462">
    <property type="entry name" value="NUDIX"/>
    <property type="match status" value="1"/>
</dbReference>